<proteinExistence type="predicted"/>
<sequence length="109" mass="12460">MAQNGDPWSDTPTARCGKHPVRAEEIQRRGTYVNAQGQFVKYDYNETLYDSDGFCAVDSCAFRMYNGRWKCHVCGGGPNTEGRCERKVVENGKSRTCNHQCCHTCRAWW</sequence>
<protein>
    <submittedName>
        <fullName evidence="1">Uncharacterized protein</fullName>
    </submittedName>
</protein>
<organism evidence="1 2">
    <name type="scientific">Aspergillus fijiensis CBS 313.89</name>
    <dbReference type="NCBI Taxonomy" id="1448319"/>
    <lineage>
        <taxon>Eukaryota</taxon>
        <taxon>Fungi</taxon>
        <taxon>Dikarya</taxon>
        <taxon>Ascomycota</taxon>
        <taxon>Pezizomycotina</taxon>
        <taxon>Eurotiomycetes</taxon>
        <taxon>Eurotiomycetidae</taxon>
        <taxon>Eurotiales</taxon>
        <taxon>Aspergillaceae</taxon>
        <taxon>Aspergillus</taxon>
    </lineage>
</organism>
<reference evidence="1 2" key="1">
    <citation type="submission" date="2018-02" db="EMBL/GenBank/DDBJ databases">
        <title>The genomes of Aspergillus section Nigri reveals drivers in fungal speciation.</title>
        <authorList>
            <consortium name="DOE Joint Genome Institute"/>
            <person name="Vesth T.C."/>
            <person name="Nybo J."/>
            <person name="Theobald S."/>
            <person name="Brandl J."/>
            <person name="Frisvad J.C."/>
            <person name="Nielsen K.F."/>
            <person name="Lyhne E.K."/>
            <person name="Kogle M.E."/>
            <person name="Kuo A."/>
            <person name="Riley R."/>
            <person name="Clum A."/>
            <person name="Nolan M."/>
            <person name="Lipzen A."/>
            <person name="Salamov A."/>
            <person name="Henrissat B."/>
            <person name="Wiebenga A."/>
            <person name="De vries R.P."/>
            <person name="Grigoriev I.V."/>
            <person name="Mortensen U.H."/>
            <person name="Andersen M.R."/>
            <person name="Baker S.E."/>
        </authorList>
    </citation>
    <scope>NUCLEOTIDE SEQUENCE [LARGE SCALE GENOMIC DNA]</scope>
    <source>
        <strain evidence="1 2">CBS 313.89</strain>
    </source>
</reference>
<dbReference type="GeneID" id="63863148"/>
<name>A0A8G1VTI6_9EURO</name>
<evidence type="ECO:0000313" key="1">
    <source>
        <dbReference type="EMBL" id="RAK72375.1"/>
    </source>
</evidence>
<keyword evidence="2" id="KW-1185">Reference proteome</keyword>
<dbReference type="EMBL" id="KZ824697">
    <property type="protein sequence ID" value="RAK72375.1"/>
    <property type="molecule type" value="Genomic_DNA"/>
</dbReference>
<dbReference type="RefSeq" id="XP_040796387.1">
    <property type="nucleotide sequence ID" value="XM_040945815.1"/>
</dbReference>
<dbReference type="VEuPathDB" id="FungiDB:BO72DRAFT_452791"/>
<evidence type="ECO:0000313" key="2">
    <source>
        <dbReference type="Proteomes" id="UP000249789"/>
    </source>
</evidence>
<dbReference type="Proteomes" id="UP000249789">
    <property type="component" value="Unassembled WGS sequence"/>
</dbReference>
<dbReference type="AlphaFoldDB" id="A0A8G1VTI6"/>
<gene>
    <name evidence="1" type="ORF">BO72DRAFT_452791</name>
</gene>
<dbReference type="OrthoDB" id="4629699at2759"/>
<accession>A0A8G1VTI6</accession>